<dbReference type="KEGG" id="scl:sce8409"/>
<dbReference type="EMBL" id="AM746676">
    <property type="protein sequence ID" value="CAN98579.1"/>
    <property type="molecule type" value="Genomic_DNA"/>
</dbReference>
<name>A9FTZ0_SORC5</name>
<dbReference type="BioCyc" id="SCEL448385:SCE_RS43070-MONOMER"/>
<sequence length="136" mass="14624">MGSPARRGLFLGISSRTVHYAPAVRPPPLATLAPLSAFLAGALSLACSVSNVPANAMPMVRARATSDLDCADKDVRIEEQLGGHFKAVGCGRKAYYRAACEALRCVVSGEGEAMVPWRDRPDPAEVDRQRDRLPFE</sequence>
<dbReference type="HOGENOM" id="CLU_155274_0_0_7"/>
<evidence type="ECO:0000313" key="2">
    <source>
        <dbReference type="Proteomes" id="UP000002139"/>
    </source>
</evidence>
<keyword evidence="2" id="KW-1185">Reference proteome</keyword>
<dbReference type="Proteomes" id="UP000002139">
    <property type="component" value="Chromosome"/>
</dbReference>
<proteinExistence type="predicted"/>
<dbReference type="AlphaFoldDB" id="A9FTZ0"/>
<accession>A9FTZ0</accession>
<reference evidence="1 2" key="1">
    <citation type="journal article" date="2007" name="Nat. Biotechnol.">
        <title>Complete genome sequence of the myxobacterium Sorangium cellulosum.</title>
        <authorList>
            <person name="Schneiker S."/>
            <person name="Perlova O."/>
            <person name="Kaiser O."/>
            <person name="Gerth K."/>
            <person name="Alici A."/>
            <person name="Altmeyer M.O."/>
            <person name="Bartels D."/>
            <person name="Bekel T."/>
            <person name="Beyer S."/>
            <person name="Bode E."/>
            <person name="Bode H.B."/>
            <person name="Bolten C.J."/>
            <person name="Choudhuri J.V."/>
            <person name="Doss S."/>
            <person name="Elnakady Y.A."/>
            <person name="Frank B."/>
            <person name="Gaigalat L."/>
            <person name="Goesmann A."/>
            <person name="Groeger C."/>
            <person name="Gross F."/>
            <person name="Jelsbak L."/>
            <person name="Jelsbak L."/>
            <person name="Kalinowski J."/>
            <person name="Kegler C."/>
            <person name="Knauber T."/>
            <person name="Konietzny S."/>
            <person name="Kopp M."/>
            <person name="Krause L."/>
            <person name="Krug D."/>
            <person name="Linke B."/>
            <person name="Mahmud T."/>
            <person name="Martinez-Arias R."/>
            <person name="McHardy A.C."/>
            <person name="Merai M."/>
            <person name="Meyer F."/>
            <person name="Mormann S."/>
            <person name="Munoz-Dorado J."/>
            <person name="Perez J."/>
            <person name="Pradella S."/>
            <person name="Rachid S."/>
            <person name="Raddatz G."/>
            <person name="Rosenau F."/>
            <person name="Rueckert C."/>
            <person name="Sasse F."/>
            <person name="Scharfe M."/>
            <person name="Schuster S.C."/>
            <person name="Suen G."/>
            <person name="Treuner-Lange A."/>
            <person name="Velicer G.J."/>
            <person name="Vorholter F.-J."/>
            <person name="Weissman K.J."/>
            <person name="Welch R.D."/>
            <person name="Wenzel S.C."/>
            <person name="Whitworth D.E."/>
            <person name="Wilhelm S."/>
            <person name="Wittmann C."/>
            <person name="Bloecker H."/>
            <person name="Puehler A."/>
            <person name="Mueller R."/>
        </authorList>
    </citation>
    <scope>NUCLEOTIDE SEQUENCE [LARGE SCALE GENOMIC DNA]</scope>
    <source>
        <strain evidence="2">So ce56</strain>
    </source>
</reference>
<evidence type="ECO:0000313" key="1">
    <source>
        <dbReference type="EMBL" id="CAN98579.1"/>
    </source>
</evidence>
<organism evidence="1 2">
    <name type="scientific">Sorangium cellulosum (strain So ce56)</name>
    <name type="common">Polyangium cellulosum (strain So ce56)</name>
    <dbReference type="NCBI Taxonomy" id="448385"/>
    <lineage>
        <taxon>Bacteria</taxon>
        <taxon>Pseudomonadati</taxon>
        <taxon>Myxococcota</taxon>
        <taxon>Polyangia</taxon>
        <taxon>Polyangiales</taxon>
        <taxon>Polyangiaceae</taxon>
        <taxon>Sorangium</taxon>
    </lineage>
</organism>
<gene>
    <name evidence="1" type="ordered locus">sce8409</name>
</gene>
<dbReference type="STRING" id="448385.sce8409"/>
<protein>
    <submittedName>
        <fullName evidence="1">Uncharacterized protein</fullName>
    </submittedName>
</protein>